<evidence type="ECO:0000256" key="1">
    <source>
        <dbReference type="ARBA" id="ARBA00022490"/>
    </source>
</evidence>
<dbReference type="GO" id="GO:0030677">
    <property type="term" value="C:ribonuclease P complex"/>
    <property type="evidence" value="ECO:0007669"/>
    <property type="project" value="UniProtKB-UniRule"/>
</dbReference>
<proteinExistence type="inferred from homology"/>
<dbReference type="InterPro" id="IPR002738">
    <property type="entry name" value="RNase_P_p30"/>
</dbReference>
<keyword evidence="2 6" id="KW-0819">tRNA processing</keyword>
<comment type="subunit">
    <text evidence="6">Consists of a catalytic RNA component and at least 4-5 protein subunits.</text>
</comment>
<evidence type="ECO:0000256" key="5">
    <source>
        <dbReference type="ARBA" id="ARBA00022801"/>
    </source>
</evidence>
<evidence type="ECO:0000256" key="6">
    <source>
        <dbReference type="HAMAP-Rule" id="MF_00756"/>
    </source>
</evidence>
<gene>
    <name evidence="6" type="primary">rnp3</name>
    <name evidence="7" type="ordered locus">Mthe_1367</name>
</gene>
<dbReference type="SUPFAM" id="SSF89550">
    <property type="entry name" value="PHP domain-like"/>
    <property type="match status" value="1"/>
</dbReference>
<evidence type="ECO:0000313" key="7">
    <source>
        <dbReference type="EMBL" id="ABK15142.1"/>
    </source>
</evidence>
<dbReference type="HOGENOM" id="CLU_074509_1_0_2"/>
<dbReference type="RefSeq" id="WP_011696534.1">
    <property type="nucleotide sequence ID" value="NC_008553.1"/>
</dbReference>
<protein>
    <recommendedName>
        <fullName evidence="6">Ribonuclease P protein component 3</fullName>
        <shortName evidence="6">RNase P component 3</shortName>
        <ecNumber evidence="6">3.1.26.5</ecNumber>
    </recommendedName>
    <alternativeName>
        <fullName evidence="6">Rpp30</fullName>
    </alternativeName>
</protein>
<reference evidence="7 8" key="1">
    <citation type="submission" date="2006-10" db="EMBL/GenBank/DDBJ databases">
        <title>Complete sequence of Methanosaeta thermophila PT.</title>
        <authorList>
            <consortium name="US DOE Joint Genome Institute"/>
            <person name="Copeland A."/>
            <person name="Lucas S."/>
            <person name="Lapidus A."/>
            <person name="Barry K."/>
            <person name="Detter J.C."/>
            <person name="Glavina del Rio T."/>
            <person name="Hammon N."/>
            <person name="Israni S."/>
            <person name="Pitluck S."/>
            <person name="Chain P."/>
            <person name="Malfatti S."/>
            <person name="Shin M."/>
            <person name="Vergez L."/>
            <person name="Schmutz J."/>
            <person name="Larimer F."/>
            <person name="Land M."/>
            <person name="Hauser L."/>
            <person name="Kyrpides N."/>
            <person name="Kim E."/>
            <person name="Smith K.S."/>
            <person name="Ingram-Smith C."/>
            <person name="Richardson P."/>
        </authorList>
    </citation>
    <scope>NUCLEOTIDE SEQUENCE [LARGE SCALE GENOMIC DNA]</scope>
    <source>
        <strain evidence="8">DSM 6194 / JCM 14653 / NBRC 101360 / PT</strain>
    </source>
</reference>
<dbReference type="OrthoDB" id="85765at2157"/>
<evidence type="ECO:0000256" key="3">
    <source>
        <dbReference type="ARBA" id="ARBA00022722"/>
    </source>
</evidence>
<dbReference type="HAMAP" id="MF_00756">
    <property type="entry name" value="RNase_P_3"/>
    <property type="match status" value="1"/>
</dbReference>
<comment type="function">
    <text evidence="6">Part of ribonuclease P, a protein complex that generates mature tRNA molecules by cleaving their 5'-ends.</text>
</comment>
<dbReference type="STRING" id="349307.Mthe_1367"/>
<keyword evidence="3 6" id="KW-0540">Nuclease</keyword>
<organism evidence="7 8">
    <name type="scientific">Methanothrix thermoacetophila (strain DSM 6194 / JCM 14653 / NBRC 101360 / PT)</name>
    <name type="common">Methanosaeta thermophila</name>
    <dbReference type="NCBI Taxonomy" id="349307"/>
    <lineage>
        <taxon>Archaea</taxon>
        <taxon>Methanobacteriati</taxon>
        <taxon>Methanobacteriota</taxon>
        <taxon>Stenosarchaea group</taxon>
        <taxon>Methanomicrobia</taxon>
        <taxon>Methanotrichales</taxon>
        <taxon>Methanotrichaceae</taxon>
        <taxon>Methanothrix</taxon>
    </lineage>
</organism>
<keyword evidence="1 6" id="KW-0963">Cytoplasm</keyword>
<dbReference type="GeneID" id="4462085"/>
<keyword evidence="4 6" id="KW-0255">Endonuclease</keyword>
<evidence type="ECO:0000313" key="8">
    <source>
        <dbReference type="Proteomes" id="UP000000674"/>
    </source>
</evidence>
<dbReference type="KEGG" id="mtp:Mthe_1367"/>
<dbReference type="EC" id="3.1.26.5" evidence="6"/>
<dbReference type="InterPro" id="IPR016195">
    <property type="entry name" value="Pol/histidinol_Pase-like"/>
</dbReference>
<keyword evidence="5 6" id="KW-0378">Hydrolase</keyword>
<dbReference type="AlphaFoldDB" id="A0B8W8"/>
<dbReference type="Pfam" id="PF01876">
    <property type="entry name" value="RNase_P_p30"/>
    <property type="match status" value="1"/>
</dbReference>
<name>A0B8W8_METTP</name>
<evidence type="ECO:0000256" key="2">
    <source>
        <dbReference type="ARBA" id="ARBA00022694"/>
    </source>
</evidence>
<comment type="similarity">
    <text evidence="6">Belongs to the eukaryotic/archaeal RNase P protein component 3 family.</text>
</comment>
<dbReference type="Gene3D" id="3.20.20.140">
    <property type="entry name" value="Metal-dependent hydrolases"/>
    <property type="match status" value="1"/>
</dbReference>
<comment type="subcellular location">
    <subcellularLocation>
        <location evidence="6">Cytoplasm</location>
    </subcellularLocation>
</comment>
<dbReference type="Proteomes" id="UP000000674">
    <property type="component" value="Chromosome"/>
</dbReference>
<comment type="catalytic activity">
    <reaction evidence="6">
        <text>Endonucleolytic cleavage of RNA, removing 5'-extranucleotides from tRNA precursor.</text>
        <dbReference type="EC" id="3.1.26.5"/>
    </reaction>
</comment>
<dbReference type="GO" id="GO:0004526">
    <property type="term" value="F:ribonuclease P activity"/>
    <property type="evidence" value="ECO:0007669"/>
    <property type="project" value="UniProtKB-UniRule"/>
</dbReference>
<dbReference type="GO" id="GO:0001682">
    <property type="term" value="P:tRNA 5'-leader removal"/>
    <property type="evidence" value="ECO:0007669"/>
    <property type="project" value="UniProtKB-UniRule"/>
</dbReference>
<dbReference type="GO" id="GO:0005737">
    <property type="term" value="C:cytoplasm"/>
    <property type="evidence" value="ECO:0007669"/>
    <property type="project" value="UniProtKB-SubCell"/>
</dbReference>
<evidence type="ECO:0000256" key="4">
    <source>
        <dbReference type="ARBA" id="ARBA00022759"/>
    </source>
</evidence>
<sequence length="233" mass="25919">MYYEPRVHVMPQGSSSPSRMAIVARRLGFSGIIVMGINGSGDLQGLDAAYRIGGISVARGVEVASKDPRSLKGRISSLRDRYPFLAVHATSEPVLREALDDPRVDLVLNAGFRLTVPEARSARRNQVALAIDLQPMIRLRGVSRSRWLDLQRYNVRVARKFGIPLVITASPRSHLDLRAPRDMIAMAHILGITREEAIDALRLPGRILEMNQRRWASPGVEVLETGRNEERGI</sequence>
<keyword evidence="8" id="KW-1185">Reference proteome</keyword>
<dbReference type="InterPro" id="IPR023539">
    <property type="entry name" value="RNase_P_comp-3_arc"/>
</dbReference>
<accession>A0B8W8</accession>
<dbReference type="EMBL" id="CP000477">
    <property type="protein sequence ID" value="ABK15142.1"/>
    <property type="molecule type" value="Genomic_DNA"/>
</dbReference>